<dbReference type="STRING" id="1280837.A0A316VIW3"/>
<dbReference type="OrthoDB" id="551302at2759"/>
<dbReference type="Proteomes" id="UP000245771">
    <property type="component" value="Unassembled WGS sequence"/>
</dbReference>
<feature type="compositionally biased region" description="Pro residues" evidence="1">
    <location>
        <begin position="1"/>
        <end position="12"/>
    </location>
</feature>
<feature type="region of interest" description="Disordered" evidence="1">
    <location>
        <begin position="68"/>
        <end position="244"/>
    </location>
</feature>
<reference evidence="2 3" key="1">
    <citation type="journal article" date="2018" name="Mol. Biol. Evol.">
        <title>Broad Genomic Sampling Reveals a Smut Pathogenic Ancestry of the Fungal Clade Ustilaginomycotina.</title>
        <authorList>
            <person name="Kijpornyongpan T."/>
            <person name="Mondo S.J."/>
            <person name="Barry K."/>
            <person name="Sandor L."/>
            <person name="Lee J."/>
            <person name="Lipzen A."/>
            <person name="Pangilinan J."/>
            <person name="LaButti K."/>
            <person name="Hainaut M."/>
            <person name="Henrissat B."/>
            <person name="Grigoriev I.V."/>
            <person name="Spatafora J.W."/>
            <person name="Aime M.C."/>
        </authorList>
    </citation>
    <scope>NUCLEOTIDE SEQUENCE [LARGE SCALE GENOMIC DNA]</scope>
    <source>
        <strain evidence="2 3">MCA 3882</strain>
    </source>
</reference>
<name>A0A316VIW3_9BASI</name>
<feature type="region of interest" description="Disordered" evidence="1">
    <location>
        <begin position="1"/>
        <end position="42"/>
    </location>
</feature>
<feature type="compositionally biased region" description="Polar residues" evidence="1">
    <location>
        <begin position="101"/>
        <end position="127"/>
    </location>
</feature>
<feature type="compositionally biased region" description="Acidic residues" evidence="1">
    <location>
        <begin position="272"/>
        <end position="282"/>
    </location>
</feature>
<sequence length="295" mass="31853">MSSPRHSPPPSAAAPKPRGILKNASNGIAHSDGNEVESPPLINAQTQNIENANHLAWDESNLTLHEIQREQQDPRMKIDEPKTPFVRSASLGPMDDDTNFDLDNNQQAASNYFPTNNTAEPSSSSLPHNPVRRSSAAEVLAANTKANAGNTVGRQSNPSAAVGLDSADMLKSRDSTPASSRRGTDSRSPSFTLPNSRRSSAAGERSREGVRQEMRDRNPDAMDVEDGAFEEEEDKSEEAKAKQDAFARKRNAHYGNEAEAMKIAAALAAKDDDLDADDDDEDGHSSQPPMPNGRT</sequence>
<dbReference type="RefSeq" id="XP_025357466.1">
    <property type="nucleotide sequence ID" value="XM_025500255.1"/>
</dbReference>
<dbReference type="EMBL" id="KZ819602">
    <property type="protein sequence ID" value="PWN37164.1"/>
    <property type="molecule type" value="Genomic_DNA"/>
</dbReference>
<dbReference type="Pfam" id="PF04979">
    <property type="entry name" value="IPP-2"/>
    <property type="match status" value="1"/>
</dbReference>
<feature type="region of interest" description="Disordered" evidence="1">
    <location>
        <begin position="269"/>
        <end position="295"/>
    </location>
</feature>
<accession>A0A316VIW3</accession>
<feature type="compositionally biased region" description="Acidic residues" evidence="1">
    <location>
        <begin position="222"/>
        <end position="236"/>
    </location>
</feature>
<keyword evidence="3" id="KW-1185">Reference proteome</keyword>
<dbReference type="GO" id="GO:0004864">
    <property type="term" value="F:protein phosphatase inhibitor activity"/>
    <property type="evidence" value="ECO:0007669"/>
    <property type="project" value="InterPro"/>
</dbReference>
<evidence type="ECO:0000313" key="2">
    <source>
        <dbReference type="EMBL" id="PWN37164.1"/>
    </source>
</evidence>
<dbReference type="Gene3D" id="6.10.250.1050">
    <property type="match status" value="1"/>
</dbReference>
<evidence type="ECO:0000256" key="1">
    <source>
        <dbReference type="SAM" id="MobiDB-lite"/>
    </source>
</evidence>
<dbReference type="PANTHER" id="PTHR12398">
    <property type="entry name" value="PROTEIN PHOSPHATASE INHIBITOR"/>
    <property type="match status" value="1"/>
</dbReference>
<gene>
    <name evidence="2" type="ORF">FA14DRAFT_170048</name>
</gene>
<feature type="compositionally biased region" description="Polar residues" evidence="1">
    <location>
        <begin position="175"/>
        <end position="195"/>
    </location>
</feature>
<organism evidence="2 3">
    <name type="scientific">Meira miltonrushii</name>
    <dbReference type="NCBI Taxonomy" id="1280837"/>
    <lineage>
        <taxon>Eukaryota</taxon>
        <taxon>Fungi</taxon>
        <taxon>Dikarya</taxon>
        <taxon>Basidiomycota</taxon>
        <taxon>Ustilaginomycotina</taxon>
        <taxon>Exobasidiomycetes</taxon>
        <taxon>Exobasidiales</taxon>
        <taxon>Brachybasidiaceae</taxon>
        <taxon>Meira</taxon>
    </lineage>
</organism>
<dbReference type="AlphaFoldDB" id="A0A316VIW3"/>
<dbReference type="GeneID" id="37022036"/>
<dbReference type="PANTHER" id="PTHR12398:SF20">
    <property type="entry name" value="PROTEIN PHOSPHATASE 1 REGULATORY INHIBITOR SUBUNIT 2"/>
    <property type="match status" value="1"/>
</dbReference>
<evidence type="ECO:0000313" key="3">
    <source>
        <dbReference type="Proteomes" id="UP000245771"/>
    </source>
</evidence>
<feature type="compositionally biased region" description="Basic and acidic residues" evidence="1">
    <location>
        <begin position="68"/>
        <end position="82"/>
    </location>
</feature>
<dbReference type="InterPro" id="IPR007062">
    <property type="entry name" value="PPI-2"/>
</dbReference>
<protein>
    <submittedName>
        <fullName evidence="2">Uncharacterized protein</fullName>
    </submittedName>
</protein>
<dbReference type="InParanoid" id="A0A316VIW3"/>
<proteinExistence type="predicted"/>
<dbReference type="GO" id="GO:0009966">
    <property type="term" value="P:regulation of signal transduction"/>
    <property type="evidence" value="ECO:0007669"/>
    <property type="project" value="InterPro"/>
</dbReference>
<feature type="compositionally biased region" description="Basic and acidic residues" evidence="1">
    <location>
        <begin position="204"/>
        <end position="220"/>
    </location>
</feature>
<feature type="compositionally biased region" description="Polar residues" evidence="1">
    <location>
        <begin position="144"/>
        <end position="159"/>
    </location>
</feature>